<dbReference type="AlphaFoldDB" id="A0AAN9I5W6"/>
<reference evidence="1 2" key="1">
    <citation type="submission" date="2024-01" db="EMBL/GenBank/DDBJ databases">
        <title>The genomes of 5 underutilized Papilionoideae crops provide insights into root nodulation and disease resistance.</title>
        <authorList>
            <person name="Yuan L."/>
        </authorList>
    </citation>
    <scope>NUCLEOTIDE SEQUENCE [LARGE SCALE GENOMIC DNA]</scope>
    <source>
        <strain evidence="1">LY-2023</strain>
        <tissue evidence="1">Leaf</tissue>
    </source>
</reference>
<sequence length="140" mass="16305">MIQYLEDDSACSCGFCICNRCLLRGSSIFPTYLVTWFDIMSYVPCFGKSTLNVGCLQPKTLLIFQTQILLLANDSMSQGQRLCFQLWFLHMQLYAVCFKFKRALHLKEAVTSKRIDWDIPFFIPKKKKPNQCFPLNAHHH</sequence>
<accession>A0AAN9I5W6</accession>
<organism evidence="1 2">
    <name type="scientific">Clitoria ternatea</name>
    <name type="common">Butterfly pea</name>
    <dbReference type="NCBI Taxonomy" id="43366"/>
    <lineage>
        <taxon>Eukaryota</taxon>
        <taxon>Viridiplantae</taxon>
        <taxon>Streptophyta</taxon>
        <taxon>Embryophyta</taxon>
        <taxon>Tracheophyta</taxon>
        <taxon>Spermatophyta</taxon>
        <taxon>Magnoliopsida</taxon>
        <taxon>eudicotyledons</taxon>
        <taxon>Gunneridae</taxon>
        <taxon>Pentapetalae</taxon>
        <taxon>rosids</taxon>
        <taxon>fabids</taxon>
        <taxon>Fabales</taxon>
        <taxon>Fabaceae</taxon>
        <taxon>Papilionoideae</taxon>
        <taxon>50 kb inversion clade</taxon>
        <taxon>NPAAA clade</taxon>
        <taxon>indigoferoid/millettioid clade</taxon>
        <taxon>Phaseoleae</taxon>
        <taxon>Clitoria</taxon>
    </lineage>
</organism>
<evidence type="ECO:0000313" key="2">
    <source>
        <dbReference type="Proteomes" id="UP001359559"/>
    </source>
</evidence>
<dbReference type="Proteomes" id="UP001359559">
    <property type="component" value="Unassembled WGS sequence"/>
</dbReference>
<keyword evidence="2" id="KW-1185">Reference proteome</keyword>
<evidence type="ECO:0000313" key="1">
    <source>
        <dbReference type="EMBL" id="KAK7264805.1"/>
    </source>
</evidence>
<dbReference type="EMBL" id="JAYKXN010000008">
    <property type="protein sequence ID" value="KAK7264805.1"/>
    <property type="molecule type" value="Genomic_DNA"/>
</dbReference>
<gene>
    <name evidence="1" type="ORF">RJT34_32416</name>
</gene>
<name>A0AAN9I5W6_CLITE</name>
<protein>
    <submittedName>
        <fullName evidence="1">Uncharacterized protein</fullName>
    </submittedName>
</protein>
<comment type="caution">
    <text evidence="1">The sequence shown here is derived from an EMBL/GenBank/DDBJ whole genome shotgun (WGS) entry which is preliminary data.</text>
</comment>
<proteinExistence type="predicted"/>